<comment type="subunit">
    <text evidence="7">Interacts with RII subunit of PKA.</text>
</comment>
<reference evidence="13" key="3">
    <citation type="submission" date="2025-09" db="UniProtKB">
        <authorList>
            <consortium name="Ensembl"/>
        </authorList>
    </citation>
    <scope>IDENTIFICATION</scope>
</reference>
<dbReference type="InterPro" id="IPR050865">
    <property type="entry name" value="BEACH_Domain"/>
</dbReference>
<feature type="compositionally biased region" description="Low complexity" evidence="10">
    <location>
        <begin position="1289"/>
        <end position="1299"/>
    </location>
</feature>
<reference evidence="13" key="1">
    <citation type="submission" date="2019-06" db="EMBL/GenBank/DDBJ databases">
        <authorList>
            <consortium name="Wellcome Sanger Institute Data Sharing"/>
        </authorList>
    </citation>
    <scope>NUCLEOTIDE SEQUENCE [LARGE SCALE GENOMIC DNA]</scope>
</reference>
<evidence type="ECO:0000256" key="3">
    <source>
        <dbReference type="ARBA" id="ARBA00022553"/>
    </source>
</evidence>
<feature type="region of interest" description="Disordered" evidence="10">
    <location>
        <begin position="1274"/>
        <end position="1299"/>
    </location>
</feature>
<dbReference type="SUPFAM" id="SSF48371">
    <property type="entry name" value="ARM repeat"/>
    <property type="match status" value="1"/>
</dbReference>
<keyword evidence="3" id="KW-0597">Phosphoprotein</keyword>
<dbReference type="InterPro" id="IPR000409">
    <property type="entry name" value="BEACH_dom"/>
</dbReference>
<dbReference type="InterPro" id="IPR013320">
    <property type="entry name" value="ConA-like_dom_sf"/>
</dbReference>
<dbReference type="Ensembl" id="ENSMMDT00005024525.1">
    <property type="protein sequence ID" value="ENSMMDP00005024009.1"/>
    <property type="gene ID" value="ENSMMDG00005009669.1"/>
</dbReference>
<dbReference type="Gene3D" id="2.30.29.30">
    <property type="entry name" value="Pleckstrin-homology domain (PH domain)/Phosphotyrosine-binding domain (PTB)"/>
    <property type="match status" value="1"/>
</dbReference>
<proteinExistence type="inferred from homology"/>
<dbReference type="Pfam" id="PF13385">
    <property type="entry name" value="Laminin_G_3"/>
    <property type="match status" value="1"/>
</dbReference>
<dbReference type="GO" id="GO:0016020">
    <property type="term" value="C:membrane"/>
    <property type="evidence" value="ECO:0007669"/>
    <property type="project" value="UniProtKB-SubCell"/>
</dbReference>
<sequence length="2389" mass="268890">MAACCCSAPAPPSTPPPPERSSGSMVLPAGVINPAVPIRNIQMKFAVLVGLIQVGEVSNRDIVETVLNLLVGGEFDLEMNFIIQEAESIGCMVELLSHCEVTCQAEIWSMFTAILRKSVRNLQTSTEVGLIQQVLLKMSSVDDMIADLLVDMLGVMASYSITVKELKLLFSMLRGDNGIWPRHAIKLLSVLNQMPQRHGPDTFFNFPGRSAAAIALPPIAKWPYQNGFTLNTWFRQDPLNNINVDKDKPYLYCFRTSKGIGYSAHFVGNCLIVTSLKSKGKGFQHCVKYDFQPRKWYMISIVHIYNRWRNSEIRCYVNGQLVSYGDMAWHVNTNDSYDKCFLGSSETADANRVFCGQLGAIYVFSEALNPAQIFAIHQLGPGYKSTFKFKSESDIHLAEHHKQVLYDGKLASSISFTYNAKATDAQLCLESSPRENPSIFVHSPHALMLQDVKAIVTHSIHSAIHSIGGIQVLFPLFSQLDYRQLNDSTVDTTVCATLLAFLVELLKSSVAMQEQMLGGKGFLVIGYLLEKSSRVHITRAVLEQFLSFAKYLDGLPHGAPLLKQLCDHVLFNAAIWIHTPAKVQLSLYTYLSSEFIGTATIYTTIRRVGTVLQLMHTLKYYYWASNPLECSGITPKGLDGPRPSQKEIISLRAFMLLFLKQLILKDENIHDVLQLLVALMSEHPASMIPAFDQRNGIRVICKLLASKSESIRVQALKVLGYFLKHLGHKRKVEIMHTHSLFTLLGERLMMHTNTVSVTTYNTLYEILTEQVCTQVVHKPHPEPDSTVKIQNPMILKVVATLLKNSTPSAELMEVRRLFLSDMIKLFSNSRENRRCLLQCSVWQDWMFSLGYINPKNPEEQKITEMVYNIFRILLYHAIKYEWGGWRVWVDTLSIAHSKVTYEAHKEYLAKMYEEYQRQEEENMKKGKKGSVSTISGLSAAPTPVVNGNLEIDDNSQTQTPESEAEYSEGAGGDSRNLLAEGTVKRPNGEALTTGDAAQLERDLRVDLGFRGMPMTEEQRRQFSPGPRTTMFRIPEFKWSPMHQRLLTDLLFALETDVHVWRSHSTKSVMDFVNSNENIIFVHNTIHLISQMVDNIIIACGGILPLLSAATSPSTELENIEATQGMSSETAVTFLSRLMAMVDVLVFASSLNFSEIEAEKNMSSGGLMRQCLRLGMCDKQAQFLALAVVYFISVLMVSKYRDILEPQREIGRTTSLSGRSIRHEINSPTSTGNSLCFESCNISVRGDRDRDGGGGGGGGTDLLCSLSSDVRRSQESLLDSPHNPSSTPNSAQAPPSSISSISQTNKGINVKVRLYVLPHAVFSVRVYLFFIKSHYITTKLERALEKVAPLLREIFVDFAPFLSRTLLGSHGQELLIEGTGLVCMKSSTSVVELVMLLCSQEWQNSIQKNAGLAFIELINEGRLLCHAMKDHIVRVANEAEFILNRQRAEDVHKHAEFESNCAQYAADRREEEKMCDHLISAAKHRDHVTANQLKQKILNILTNKHGAWGTMSQSQLHDFWRLDYWEDDLRRRRRFVRNAFGSTHADVSLKSLEEYEEEDEGLKSKKNFRSQSVVSQNPEAELMLEGDDDAVSLLQEKEIDNLAGPVVLSTPAQLVAPVVVARGTLSITTTEIYFEVDEEDPAFKKIDAKVLAYSEGLHGKWMFSEIRAVFSRRYLLQNTGLEVFMANRTSVMFNFPDQATVKRVVYSLPRVGVGTSYGLPQARRISLATPRQLFKSSNMTQRWQRREISNFEYLMFLNTIAGRTYNDLNQYPVFPWVLTNYDSEELDLTLPGNFRDLSKPIGALNPKRAAFYAERYETWEDDGTPPHHYTTLYSTAHTTLSWMLRIEPFTTFFLNANDKKFDHPERAFSGIGRSWRNCQRDTADVKELIPEFYYLPEMFVNSNEYELGVRDDGVPVCDVELPAWAKKPEDFVRINRMALESEFVSCQLHQWIDLIFGYKQRGPEAVRALNVFNFLSYEGAVNLDNLDAAQRESMEAQIQACGQIPSQLLIEPHPPRSSAMHLSPLMFKDQMQQDVIMVLKFPSNSPVTHVAANTLPHLSIPAAVTVTCSRLFAVNRWHNTVAPGYSLEQAHHLPIEMDPLIANNSGVNKRQITDLVDQSIQINTHCFVVTADNRYILVCGFWDKSFRVYSTETGKLTQIVFGHWDVVTCLARSESYIGGDCYIVSGSRDATLLLWYWSGRHHIIGDNPNNSDYPAPRAVLTGHDHEVVCVSVCAELGLVISGAKEGPCLVHTITGDLLRALEGPELCQRPRLISVSSEGHCIICYERGRFCNFSINGKLLAQMEVNDSTRAILLSSDGQNLVTGGDNGVVEVWQACDFKQLYIYPGCDAGIRAMDLSHDQRTLITGMASGSIVAFNIDFNRWHYEHQNRY</sequence>
<evidence type="ECO:0000313" key="13">
    <source>
        <dbReference type="Ensembl" id="ENSMMDP00005024009.1"/>
    </source>
</evidence>
<feature type="region of interest" description="Disordered" evidence="10">
    <location>
        <begin position="1"/>
        <end position="23"/>
    </location>
</feature>
<dbReference type="SUPFAM" id="SSF81837">
    <property type="entry name" value="BEACH domain"/>
    <property type="match status" value="1"/>
</dbReference>
<dbReference type="PROSITE" id="PS50197">
    <property type="entry name" value="BEACH"/>
    <property type="match status" value="1"/>
</dbReference>
<evidence type="ECO:0000313" key="14">
    <source>
        <dbReference type="Proteomes" id="UP000472263"/>
    </source>
</evidence>
<dbReference type="InterPro" id="IPR015943">
    <property type="entry name" value="WD40/YVTN_repeat-like_dom_sf"/>
</dbReference>
<dbReference type="PANTHER" id="PTHR13743">
    <property type="entry name" value="BEIGE/BEACH-RELATED"/>
    <property type="match status" value="1"/>
</dbReference>
<dbReference type="CDD" id="cd01201">
    <property type="entry name" value="PH_BEACH"/>
    <property type="match status" value="1"/>
</dbReference>
<feature type="domain" description="BEACH-type PH" evidence="12">
    <location>
        <begin position="1600"/>
        <end position="1708"/>
    </location>
</feature>
<keyword evidence="5" id="KW-0677">Repeat</keyword>
<dbReference type="SMART" id="SM00320">
    <property type="entry name" value="WD40"/>
    <property type="match status" value="5"/>
</dbReference>
<dbReference type="FunFam" id="2.60.120.200:FF:000010">
    <property type="entry name" value="neurobeachin isoform X2"/>
    <property type="match status" value="1"/>
</dbReference>
<dbReference type="GeneTree" id="ENSGT00940000154934"/>
<dbReference type="SUPFAM" id="SSF50978">
    <property type="entry name" value="WD40 repeat-like"/>
    <property type="match status" value="1"/>
</dbReference>
<evidence type="ECO:0000256" key="7">
    <source>
        <dbReference type="ARBA" id="ARBA00065599"/>
    </source>
</evidence>
<organism evidence="13 14">
    <name type="scientific">Myripristis murdjan</name>
    <name type="common">pinecone soldierfish</name>
    <dbReference type="NCBI Taxonomy" id="586833"/>
    <lineage>
        <taxon>Eukaryota</taxon>
        <taxon>Metazoa</taxon>
        <taxon>Chordata</taxon>
        <taxon>Craniata</taxon>
        <taxon>Vertebrata</taxon>
        <taxon>Euteleostomi</taxon>
        <taxon>Actinopterygii</taxon>
        <taxon>Neopterygii</taxon>
        <taxon>Teleostei</taxon>
        <taxon>Neoteleostei</taxon>
        <taxon>Acanthomorphata</taxon>
        <taxon>Holocentriformes</taxon>
        <taxon>Holocentridae</taxon>
        <taxon>Myripristis</taxon>
    </lineage>
</organism>
<dbReference type="GO" id="GO:0005829">
    <property type="term" value="C:cytosol"/>
    <property type="evidence" value="ECO:0007669"/>
    <property type="project" value="TreeGrafter"/>
</dbReference>
<dbReference type="PROSITE" id="PS51783">
    <property type="entry name" value="PH_BEACH"/>
    <property type="match status" value="1"/>
</dbReference>
<dbReference type="Pfam" id="PF02138">
    <property type="entry name" value="Beach"/>
    <property type="match status" value="1"/>
</dbReference>
<evidence type="ECO:0000256" key="8">
    <source>
        <dbReference type="ARBA" id="ARBA00073055"/>
    </source>
</evidence>
<evidence type="ECO:0000259" key="11">
    <source>
        <dbReference type="PROSITE" id="PS50197"/>
    </source>
</evidence>
<dbReference type="Gene3D" id="1.10.1540.10">
    <property type="entry name" value="BEACH domain"/>
    <property type="match status" value="1"/>
</dbReference>
<dbReference type="Proteomes" id="UP000472263">
    <property type="component" value="Chromosome 14"/>
</dbReference>
<dbReference type="Pfam" id="PF14844">
    <property type="entry name" value="PH_BEACH"/>
    <property type="match status" value="1"/>
</dbReference>
<dbReference type="Pfam" id="PF20426">
    <property type="entry name" value="NBCH_WD40"/>
    <property type="match status" value="1"/>
</dbReference>
<evidence type="ECO:0000259" key="12">
    <source>
        <dbReference type="PROSITE" id="PS51783"/>
    </source>
</evidence>
<dbReference type="InterPro" id="IPR011993">
    <property type="entry name" value="PH-like_dom_sf"/>
</dbReference>
<dbReference type="FunFam" id="1.10.1540.10:FF:000001">
    <property type="entry name" value="neurobeachin isoform X1"/>
    <property type="match status" value="1"/>
</dbReference>
<feature type="compositionally biased region" description="Pro residues" evidence="10">
    <location>
        <begin position="9"/>
        <end position="19"/>
    </location>
</feature>
<evidence type="ECO:0000256" key="6">
    <source>
        <dbReference type="ARBA" id="ARBA00023136"/>
    </source>
</evidence>
<comment type="subcellular location">
    <subcellularLocation>
        <location evidence="1">Membrane</location>
        <topology evidence="1">Peripheral membrane protein</topology>
    </subcellularLocation>
</comment>
<dbReference type="FunFam" id="2.30.29.30:FF:000059">
    <property type="entry name" value="neurobeachin isoform X1"/>
    <property type="match status" value="1"/>
</dbReference>
<evidence type="ECO:0000256" key="5">
    <source>
        <dbReference type="ARBA" id="ARBA00022737"/>
    </source>
</evidence>
<dbReference type="FunFam" id="2.130.10.10:FF:000036">
    <property type="entry name" value="Neurobeachin isoform A"/>
    <property type="match status" value="1"/>
</dbReference>
<dbReference type="InterPro" id="IPR036322">
    <property type="entry name" value="WD40_repeat_dom_sf"/>
</dbReference>
<dbReference type="InterPro" id="IPR046851">
    <property type="entry name" value="NBCH_WD40"/>
</dbReference>
<evidence type="ECO:0000256" key="1">
    <source>
        <dbReference type="ARBA" id="ARBA00004170"/>
    </source>
</evidence>
<dbReference type="PANTHER" id="PTHR13743:SF62">
    <property type="entry name" value="NEUROBEACHIN"/>
    <property type="match status" value="1"/>
</dbReference>
<protein>
    <recommendedName>
        <fullName evidence="8">Neurobeachin</fullName>
    </recommendedName>
    <alternativeName>
        <fullName evidence="9">Lysosomal-trafficking regulator 2</fullName>
    </alternativeName>
</protein>
<dbReference type="Gene3D" id="2.130.10.10">
    <property type="entry name" value="YVTN repeat-like/Quinoprotein amine dehydrogenase"/>
    <property type="match status" value="1"/>
</dbReference>
<dbReference type="GO" id="GO:0019901">
    <property type="term" value="F:protein kinase binding"/>
    <property type="evidence" value="ECO:0007669"/>
    <property type="project" value="TreeGrafter"/>
</dbReference>
<dbReference type="Pfam" id="PF20425">
    <property type="entry name" value="Neurobeachin"/>
    <property type="match status" value="1"/>
</dbReference>
<dbReference type="InterPro" id="IPR046852">
    <property type="entry name" value="Neurobeachin_a-sol"/>
</dbReference>
<dbReference type="InterPro" id="IPR010508">
    <property type="entry name" value="NBEA-like_DUF1088"/>
</dbReference>
<keyword evidence="4" id="KW-0853">WD repeat</keyword>
<evidence type="ECO:0000256" key="9">
    <source>
        <dbReference type="ARBA" id="ARBA00080802"/>
    </source>
</evidence>
<feature type="region of interest" description="Disordered" evidence="10">
    <location>
        <begin position="920"/>
        <end position="996"/>
    </location>
</feature>
<feature type="domain" description="BEACH" evidence="11">
    <location>
        <begin position="1727"/>
        <end position="2015"/>
    </location>
</feature>
<dbReference type="Pfam" id="PF15787">
    <property type="entry name" value="DUF4704"/>
    <property type="match status" value="1"/>
</dbReference>
<dbReference type="Pfam" id="PF06469">
    <property type="entry name" value="DUF1088"/>
    <property type="match status" value="1"/>
</dbReference>
<dbReference type="InterPro" id="IPR001680">
    <property type="entry name" value="WD40_rpt"/>
</dbReference>
<keyword evidence="6" id="KW-0472">Membrane</keyword>
<dbReference type="SMART" id="SM01026">
    <property type="entry name" value="Beach"/>
    <property type="match status" value="1"/>
</dbReference>
<reference evidence="13" key="2">
    <citation type="submission" date="2025-08" db="UniProtKB">
        <authorList>
            <consortium name="Ensembl"/>
        </authorList>
    </citation>
    <scope>IDENTIFICATION</scope>
</reference>
<keyword evidence="14" id="KW-1185">Reference proteome</keyword>
<dbReference type="GO" id="GO:0008104">
    <property type="term" value="P:intracellular protein localization"/>
    <property type="evidence" value="ECO:0007669"/>
    <property type="project" value="TreeGrafter"/>
</dbReference>
<comment type="similarity">
    <text evidence="2">Belongs to the WD repeat neurobeachin family.</text>
</comment>
<evidence type="ECO:0000256" key="4">
    <source>
        <dbReference type="ARBA" id="ARBA00022574"/>
    </source>
</evidence>
<gene>
    <name evidence="13" type="primary">NBEA</name>
    <name evidence="13" type="synonym">nbeaa</name>
</gene>
<accession>A0A667YJI0</accession>
<dbReference type="InterPro" id="IPR023362">
    <property type="entry name" value="PH-BEACH_dom"/>
</dbReference>
<name>A0A667YJI0_9TELE</name>
<dbReference type="InterPro" id="IPR036372">
    <property type="entry name" value="BEACH_dom_sf"/>
</dbReference>
<dbReference type="SUPFAM" id="SSF49899">
    <property type="entry name" value="Concanavalin A-like lectins/glucanases"/>
    <property type="match status" value="1"/>
</dbReference>
<dbReference type="InterPro" id="IPR016024">
    <property type="entry name" value="ARM-type_fold"/>
</dbReference>
<dbReference type="Gene3D" id="2.60.120.200">
    <property type="match status" value="1"/>
</dbReference>
<evidence type="ECO:0000256" key="10">
    <source>
        <dbReference type="SAM" id="MobiDB-lite"/>
    </source>
</evidence>
<evidence type="ECO:0000256" key="2">
    <source>
        <dbReference type="ARBA" id="ARBA00008498"/>
    </source>
</evidence>
<dbReference type="SUPFAM" id="SSF50729">
    <property type="entry name" value="PH domain-like"/>
    <property type="match status" value="1"/>
</dbReference>
<dbReference type="CDD" id="cd06071">
    <property type="entry name" value="Beach"/>
    <property type="match status" value="1"/>
</dbReference>
<dbReference type="InterPro" id="IPR031570">
    <property type="entry name" value="NBEA/BDCP_DUF4704"/>
</dbReference>